<feature type="domain" description="GHMP kinase N-terminal" evidence="6">
    <location>
        <begin position="872"/>
        <end position="942"/>
    </location>
</feature>
<feature type="domain" description="GHMP kinase C-terminal" evidence="8">
    <location>
        <begin position="1025"/>
        <end position="1103"/>
    </location>
</feature>
<dbReference type="Pfam" id="PF07959">
    <property type="entry name" value="Fucose_pyrophosphorylase"/>
    <property type="match status" value="1"/>
</dbReference>
<keyword evidence="9" id="KW-1185">Reference proteome</keyword>
<reference evidence="10" key="2">
    <citation type="submission" date="2025-08" db="UniProtKB">
        <authorList>
            <consortium name="RefSeq"/>
        </authorList>
    </citation>
    <scope>IDENTIFICATION</scope>
</reference>
<dbReference type="InterPro" id="IPR036554">
    <property type="entry name" value="GHMP_kinase_C_sf"/>
</dbReference>
<dbReference type="SUPFAM" id="SSF54211">
    <property type="entry name" value="Ribosomal protein S5 domain 2-like"/>
    <property type="match status" value="1"/>
</dbReference>
<evidence type="ECO:0000313" key="10">
    <source>
        <dbReference type="RefSeq" id="XP_065647638.1"/>
    </source>
</evidence>
<keyword evidence="4" id="KW-0067">ATP-binding</keyword>
<keyword evidence="1" id="KW-0808">Transferase</keyword>
<evidence type="ECO:0000256" key="4">
    <source>
        <dbReference type="ARBA" id="ARBA00022840"/>
    </source>
</evidence>
<evidence type="ECO:0000259" key="7">
    <source>
        <dbReference type="Pfam" id="PF07959"/>
    </source>
</evidence>
<keyword evidence="3 10" id="KW-0418">Kinase</keyword>
<accession>A0ABM4BF88</accession>
<evidence type="ECO:0000256" key="2">
    <source>
        <dbReference type="ARBA" id="ARBA00022741"/>
    </source>
</evidence>
<evidence type="ECO:0000313" key="9">
    <source>
        <dbReference type="Proteomes" id="UP001652625"/>
    </source>
</evidence>
<comment type="similarity">
    <text evidence="5">Belongs to the GHMP kinase family.</text>
</comment>
<evidence type="ECO:0000259" key="8">
    <source>
        <dbReference type="Pfam" id="PF08544"/>
    </source>
</evidence>
<dbReference type="GeneID" id="101234558"/>
<dbReference type="InterPro" id="IPR020568">
    <property type="entry name" value="Ribosomal_Su5_D2-typ_SF"/>
</dbReference>
<dbReference type="InterPro" id="IPR012887">
    <property type="entry name" value="GDP_fucose_pyrophosphorylase"/>
</dbReference>
<gene>
    <name evidence="10" type="primary">LOC101234558</name>
</gene>
<dbReference type="SUPFAM" id="SSF55060">
    <property type="entry name" value="GHMP Kinase, C-terminal domain"/>
    <property type="match status" value="1"/>
</dbReference>
<dbReference type="PANTHER" id="PTHR32463">
    <property type="entry name" value="L-FUCOSE KINASE"/>
    <property type="match status" value="1"/>
</dbReference>
<dbReference type="Pfam" id="PF00288">
    <property type="entry name" value="GHMP_kinases_N"/>
    <property type="match status" value="1"/>
</dbReference>
<sequence>MNRKWSAIVITCSDPDSALSFQKEVEIRQQKMLIDPETIILCVVDPRPNIGSGGATLNAILHITEHISALQGYTVISSDVLQNKHILIVHMGLSTPYTACSPAFISLPAFVENIDNTGAKFSSSATLFDIFLLMAVNIVSKDSPAGFWVCNCDRMLILPPSLKVDWSCGNSVYMFSVPVDIDIVAKKHGVIKISNENEVEDIIYKGTEEDLQSCKLKDGKVPAVCGLVFLNTEIANILLNLCVVPPLENCTYLGLDAGYAEIKNRTFISDAEDFYRADSYIVLSLFFDLLLCMCLNIKEEDYIKGKRSGVYGTVHFPDLDKVDNDLRQQARQILYKSLNGMTMKAVVLREVFFYYISNNPAAMHSLLLNCPYQAAVELSQALSEWQNTSVKIIKNRFAERLLAQVPENIQDDKVERIVIINSIVNTVAVGENSVFLHTSLDSEVSIGQQCMLVNISSTDFENLTTPLQLPSGMVLERFFLKLNDTSSSTTALVMFGLNDDLQKSLVFEGTTIFNQPWCSLFERTGILPSELWSPDIAENKRCMLNARLYPVYSPKDKLDISYLLWLQGKYTSPKMAARWRCCWRLSLLEILDLADPVEELTWRSNLQFQIGKKKVISDLLAKSNTCLLPFFRSAVLEGYFDKLLACLDKVAIRTKDSAVLSRTFACIADVLGVKAGGKGGLRSGPASNYYWKHSFDLLQKELVTEAVESMAVQRKLWFSRPDLLVRAARHYEGAFQLQVRKAVATAKQFVRVVQKEQIPMNVWVTSRAPGRLDIAGGWSDTPPICYEQGGLVVSLGIMIDEKKPIGCRIKRVPELDITLIIGEESPIKIVCKEFEDLMDYAQPNVPGALLKAAFFCSEILCLQSTESLSSFLSRQHGGGFVLQTWSDLPHGSGLGASSILAGVVIAAMWTVTGLSYDVESVLHAVLYLEQMLTTGGGWQDQVGGLYPSVKVGSSKCELPLQVKVKEVKTPAGFLKKLEKHLLVVFTGKTRLARNMLQDVLRNWNARIPEIVYTAAELVKNAERSIEAFENGDLAGIGACLNEYWKQKKLMAHGCEPSVVRNIMDVLQPYVYGQSLAGAGGGGFLYLITKEENMLDKVREELSKIELIQGRATAHAVQIDMEGLMVDVDRLD</sequence>
<proteinExistence type="inferred from homology"/>
<evidence type="ECO:0000256" key="5">
    <source>
        <dbReference type="ARBA" id="ARBA00038121"/>
    </source>
</evidence>
<dbReference type="InterPro" id="IPR006204">
    <property type="entry name" value="GHMP_kinase_N_dom"/>
</dbReference>
<dbReference type="InterPro" id="IPR013750">
    <property type="entry name" value="GHMP_kinase_C_dom"/>
</dbReference>
<dbReference type="PANTHER" id="PTHR32463:SF0">
    <property type="entry name" value="L-FUCOSE KINASE"/>
    <property type="match status" value="1"/>
</dbReference>
<evidence type="ECO:0000256" key="1">
    <source>
        <dbReference type="ARBA" id="ARBA00022679"/>
    </source>
</evidence>
<organism evidence="9 10">
    <name type="scientific">Hydra vulgaris</name>
    <name type="common">Hydra</name>
    <name type="synonym">Hydra attenuata</name>
    <dbReference type="NCBI Taxonomy" id="6087"/>
    <lineage>
        <taxon>Eukaryota</taxon>
        <taxon>Metazoa</taxon>
        <taxon>Cnidaria</taxon>
        <taxon>Hydrozoa</taxon>
        <taxon>Hydroidolina</taxon>
        <taxon>Anthoathecata</taxon>
        <taxon>Aplanulata</taxon>
        <taxon>Hydridae</taxon>
        <taxon>Hydra</taxon>
    </lineage>
</organism>
<dbReference type="InterPro" id="IPR001174">
    <property type="entry name" value="HddA/FKP"/>
</dbReference>
<keyword evidence="2" id="KW-0547">Nucleotide-binding</keyword>
<name>A0ABM4BF88_HYDVU</name>
<feature type="domain" description="GDP-fucose pyrophosphorylase" evidence="7">
    <location>
        <begin position="78"/>
        <end position="553"/>
    </location>
</feature>
<dbReference type="Proteomes" id="UP001652625">
    <property type="component" value="Chromosome 02"/>
</dbReference>
<dbReference type="RefSeq" id="XP_065647638.1">
    <property type="nucleotide sequence ID" value="XM_065791566.1"/>
</dbReference>
<dbReference type="PRINTS" id="PR00960">
    <property type="entry name" value="LMBPPROTEIN"/>
</dbReference>
<evidence type="ECO:0000256" key="3">
    <source>
        <dbReference type="ARBA" id="ARBA00022777"/>
    </source>
</evidence>
<dbReference type="InterPro" id="IPR052203">
    <property type="entry name" value="GHMP_Kinase-Related"/>
</dbReference>
<reference evidence="9" key="1">
    <citation type="submission" date="2025-05" db="UniProtKB">
        <authorList>
            <consortium name="RefSeq"/>
        </authorList>
    </citation>
    <scope>NUCLEOTIDE SEQUENCE [LARGE SCALE GENOMIC DNA]</scope>
</reference>
<dbReference type="Pfam" id="PF08544">
    <property type="entry name" value="GHMP_kinases_C"/>
    <property type="match status" value="1"/>
</dbReference>
<dbReference type="GO" id="GO:0016301">
    <property type="term" value="F:kinase activity"/>
    <property type="evidence" value="ECO:0007669"/>
    <property type="project" value="UniProtKB-KW"/>
</dbReference>
<protein>
    <submittedName>
        <fullName evidence="10">L-fucose kinase isoform X3</fullName>
    </submittedName>
</protein>
<dbReference type="Gene3D" id="3.30.230.120">
    <property type="match status" value="1"/>
</dbReference>
<evidence type="ECO:0000259" key="6">
    <source>
        <dbReference type="Pfam" id="PF00288"/>
    </source>
</evidence>